<evidence type="ECO:0000313" key="2">
    <source>
        <dbReference type="Proteomes" id="UP001157502"/>
    </source>
</evidence>
<dbReference type="Proteomes" id="UP001157502">
    <property type="component" value="Chromosome 10"/>
</dbReference>
<name>A0ACC2GR38_DALPE</name>
<reference evidence="1" key="1">
    <citation type="submission" date="2021-05" db="EMBL/GenBank/DDBJ databases">
        <authorList>
            <person name="Pan Q."/>
            <person name="Jouanno E."/>
            <person name="Zahm M."/>
            <person name="Klopp C."/>
            <person name="Cabau C."/>
            <person name="Louis A."/>
            <person name="Berthelot C."/>
            <person name="Parey E."/>
            <person name="Roest Crollius H."/>
            <person name="Montfort J."/>
            <person name="Robinson-Rechavi M."/>
            <person name="Bouchez O."/>
            <person name="Lampietro C."/>
            <person name="Lopez Roques C."/>
            <person name="Donnadieu C."/>
            <person name="Postlethwait J."/>
            <person name="Bobe J."/>
            <person name="Dillon D."/>
            <person name="Chandos A."/>
            <person name="von Hippel F."/>
            <person name="Guiguen Y."/>
        </authorList>
    </citation>
    <scope>NUCLEOTIDE SEQUENCE</scope>
    <source>
        <strain evidence="1">YG-Jan2019</strain>
    </source>
</reference>
<accession>A0ACC2GR38</accession>
<comment type="caution">
    <text evidence="1">The sequence shown here is derived from an EMBL/GenBank/DDBJ whole genome shotgun (WGS) entry which is preliminary data.</text>
</comment>
<sequence length="420" mass="48063">MADKGYTIGPPVMRSTLPICPWYKEKLSTKYLSDTRKRHLSVALDGRSSRFQNARCDDFRDVHPTPSYTSIFPRAGSDTFPPIFAMPNTTCLSDKKQKKRVSKEQACFSKENPRQQSRRKHMEAVELKLKQHPLVMYPHYKHNMPPELFDQVLSVLEPDTCVNRACVVTSAEKEEHSGDCTEACKTNEQESGSEEDAIRLQPSCKNPYKRLRTKPSRDKTDQAVNTERLYSPSQDKDLKKVTTLFCNWDASLGGENNLTESTLLDMFVSEKTSSLTFPTQEVKAKNMPENLQKSLEDLSQASACEARLNDSEQYKNKSGTTRPKYGAWYLDSKTRNKIYADEQLPNINFNSEDSEFLGQSSEKDEEFKQMYGAQSFKQYIIHKGLRVPGFMSSLFAEEQDSQYRPDTARSAPSRKDKRVL</sequence>
<gene>
    <name evidence="1" type="ORF">DPEC_G00124160</name>
</gene>
<protein>
    <submittedName>
        <fullName evidence="1">Uncharacterized protein</fullName>
    </submittedName>
</protein>
<keyword evidence="2" id="KW-1185">Reference proteome</keyword>
<organism evidence="1 2">
    <name type="scientific">Dallia pectoralis</name>
    <name type="common">Alaska blackfish</name>
    <dbReference type="NCBI Taxonomy" id="75939"/>
    <lineage>
        <taxon>Eukaryota</taxon>
        <taxon>Metazoa</taxon>
        <taxon>Chordata</taxon>
        <taxon>Craniata</taxon>
        <taxon>Vertebrata</taxon>
        <taxon>Euteleostomi</taxon>
        <taxon>Actinopterygii</taxon>
        <taxon>Neopterygii</taxon>
        <taxon>Teleostei</taxon>
        <taxon>Protacanthopterygii</taxon>
        <taxon>Esociformes</taxon>
        <taxon>Umbridae</taxon>
        <taxon>Dallia</taxon>
    </lineage>
</organism>
<dbReference type="EMBL" id="CM055737">
    <property type="protein sequence ID" value="KAJ8006042.1"/>
    <property type="molecule type" value="Genomic_DNA"/>
</dbReference>
<proteinExistence type="predicted"/>
<evidence type="ECO:0000313" key="1">
    <source>
        <dbReference type="EMBL" id="KAJ8006042.1"/>
    </source>
</evidence>